<dbReference type="InterPro" id="IPR013976">
    <property type="entry name" value="HDOD"/>
</dbReference>
<accession>A0A938B4A8</accession>
<dbReference type="SUPFAM" id="SSF109604">
    <property type="entry name" value="HD-domain/PDEase-like"/>
    <property type="match status" value="1"/>
</dbReference>
<feature type="domain" description="HDOD" evidence="1">
    <location>
        <begin position="22"/>
        <end position="64"/>
    </location>
</feature>
<evidence type="ECO:0000259" key="1">
    <source>
        <dbReference type="Pfam" id="PF08668"/>
    </source>
</evidence>
<protein>
    <submittedName>
        <fullName evidence="2">HDOD domain-containing protein</fullName>
    </submittedName>
</protein>
<sequence>MLAEKSLVDIIHERVSSNTLQLPVFHHVALKLMNVLAKEDYSIAQVAQMIMEDQSLASHVLRMA</sequence>
<proteinExistence type="predicted"/>
<gene>
    <name evidence="2" type="ORF">FJZ47_19180</name>
</gene>
<feature type="non-terminal residue" evidence="2">
    <location>
        <position position="64"/>
    </location>
</feature>
<dbReference type="AlphaFoldDB" id="A0A938B4A8"/>
<comment type="caution">
    <text evidence="2">The sequence shown here is derived from an EMBL/GenBank/DDBJ whole genome shotgun (WGS) entry which is preliminary data.</text>
</comment>
<dbReference type="Pfam" id="PF08668">
    <property type="entry name" value="HDOD"/>
    <property type="match status" value="1"/>
</dbReference>
<dbReference type="Gene3D" id="1.10.3210.10">
    <property type="entry name" value="Hypothetical protein af1432"/>
    <property type="match status" value="1"/>
</dbReference>
<name>A0A938B4A8_UNCTE</name>
<organism evidence="2 3">
    <name type="scientific">Tectimicrobiota bacterium</name>
    <dbReference type="NCBI Taxonomy" id="2528274"/>
    <lineage>
        <taxon>Bacteria</taxon>
        <taxon>Pseudomonadati</taxon>
        <taxon>Nitrospinota/Tectimicrobiota group</taxon>
        <taxon>Candidatus Tectimicrobiota</taxon>
    </lineage>
</organism>
<evidence type="ECO:0000313" key="2">
    <source>
        <dbReference type="EMBL" id="MBM3225899.1"/>
    </source>
</evidence>
<evidence type="ECO:0000313" key="3">
    <source>
        <dbReference type="Proteomes" id="UP000712673"/>
    </source>
</evidence>
<reference evidence="2" key="1">
    <citation type="submission" date="2019-03" db="EMBL/GenBank/DDBJ databases">
        <title>Lake Tanganyika Metagenome-Assembled Genomes (MAGs).</title>
        <authorList>
            <person name="Tran P."/>
        </authorList>
    </citation>
    <scope>NUCLEOTIDE SEQUENCE</scope>
    <source>
        <strain evidence="2">K_DeepCast_65m_m2_066</strain>
    </source>
</reference>
<dbReference type="Proteomes" id="UP000712673">
    <property type="component" value="Unassembled WGS sequence"/>
</dbReference>
<dbReference type="EMBL" id="VGLS01000720">
    <property type="protein sequence ID" value="MBM3225899.1"/>
    <property type="molecule type" value="Genomic_DNA"/>
</dbReference>